<dbReference type="EnsemblBacteria" id="ABA50514">
    <property type="protein sequence ID" value="ABA50514"/>
    <property type="gene ID" value="BURPS1710b_1099"/>
</dbReference>
<name>Q3JV92_BURP1</name>
<gene>
    <name evidence="1" type="ordered locus">BURPS1710b_1099</name>
</gene>
<sequence>MRRALYALGRDEARVGGRARLGRRSARIAVRRGGLCVTCGYADAVGGAAALFRTASRRSAAMRRAGRRDARAAYLRSSTTKS</sequence>
<protein>
    <submittedName>
        <fullName evidence="1">Uncharacterized protein</fullName>
    </submittedName>
</protein>
<dbReference type="KEGG" id="bpm:BURPS1710b_1099"/>
<evidence type="ECO:0000313" key="2">
    <source>
        <dbReference type="Proteomes" id="UP000002700"/>
    </source>
</evidence>
<reference evidence="1 2" key="1">
    <citation type="submission" date="2005-09" db="EMBL/GenBank/DDBJ databases">
        <authorList>
            <person name="Woods D.E."/>
            <person name="Nierman W.C."/>
        </authorList>
    </citation>
    <scope>NUCLEOTIDE SEQUENCE [LARGE SCALE GENOMIC DNA]</scope>
    <source>
        <strain evidence="1 2">1710b</strain>
    </source>
</reference>
<accession>Q3JV92</accession>
<dbReference type="EMBL" id="CP000124">
    <property type="protein sequence ID" value="ABA50514.1"/>
    <property type="molecule type" value="Genomic_DNA"/>
</dbReference>
<dbReference type="AlphaFoldDB" id="Q3JV92"/>
<proteinExistence type="predicted"/>
<organism evidence="1 2">
    <name type="scientific">Burkholderia pseudomallei (strain 1710b)</name>
    <dbReference type="NCBI Taxonomy" id="320372"/>
    <lineage>
        <taxon>Bacteria</taxon>
        <taxon>Pseudomonadati</taxon>
        <taxon>Pseudomonadota</taxon>
        <taxon>Betaproteobacteria</taxon>
        <taxon>Burkholderiales</taxon>
        <taxon>Burkholderiaceae</taxon>
        <taxon>Burkholderia</taxon>
        <taxon>pseudomallei group</taxon>
    </lineage>
</organism>
<dbReference type="HOGENOM" id="CLU_2697561_0_0_4"/>
<dbReference type="Proteomes" id="UP000002700">
    <property type="component" value="Chromosome I"/>
</dbReference>
<evidence type="ECO:0000313" key="1">
    <source>
        <dbReference type="EMBL" id="ABA50514.1"/>
    </source>
</evidence>